<protein>
    <submittedName>
        <fullName evidence="1">Uncharacterized protein</fullName>
    </submittedName>
</protein>
<gene>
    <name evidence="1" type="ORF">GCM10011588_54590</name>
</gene>
<reference evidence="1" key="1">
    <citation type="journal article" date="2014" name="Int. J. Syst. Evol. Microbiol.">
        <title>Complete genome sequence of Corynebacterium casei LMG S-19264T (=DSM 44701T), isolated from a smear-ripened cheese.</title>
        <authorList>
            <consortium name="US DOE Joint Genome Institute (JGI-PGF)"/>
            <person name="Walter F."/>
            <person name="Albersmeier A."/>
            <person name="Kalinowski J."/>
            <person name="Ruckert C."/>
        </authorList>
    </citation>
    <scope>NUCLEOTIDE SEQUENCE</scope>
    <source>
        <strain evidence="1">CGMCC 4.3508</strain>
    </source>
</reference>
<dbReference type="AlphaFoldDB" id="A0A917VXN4"/>
<evidence type="ECO:0000313" key="2">
    <source>
        <dbReference type="Proteomes" id="UP000638263"/>
    </source>
</evidence>
<sequence length="70" mass="8216">MKWICEDPNSLEDRGLHLVESWTYASPQPTVAQQWPMRYRVGMRLLRAILPAPVETYKLNLFETVRARNA</sequence>
<accession>A0A917VXN4</accession>
<dbReference type="Proteomes" id="UP000638263">
    <property type="component" value="Unassembled WGS sequence"/>
</dbReference>
<keyword evidence="2" id="KW-1185">Reference proteome</keyword>
<dbReference type="EMBL" id="BMMH01000014">
    <property type="protein sequence ID" value="GGL32825.1"/>
    <property type="molecule type" value="Genomic_DNA"/>
</dbReference>
<reference evidence="1" key="2">
    <citation type="submission" date="2020-09" db="EMBL/GenBank/DDBJ databases">
        <authorList>
            <person name="Sun Q."/>
            <person name="Zhou Y."/>
        </authorList>
    </citation>
    <scope>NUCLEOTIDE SEQUENCE</scope>
    <source>
        <strain evidence="1">CGMCC 4.3508</strain>
    </source>
</reference>
<dbReference type="RefSeq" id="WP_058855174.1">
    <property type="nucleotide sequence ID" value="NZ_BMMH01000014.1"/>
</dbReference>
<evidence type="ECO:0000313" key="1">
    <source>
        <dbReference type="EMBL" id="GGL32825.1"/>
    </source>
</evidence>
<organism evidence="1 2">
    <name type="scientific">Nocardia jinanensis</name>
    <dbReference type="NCBI Taxonomy" id="382504"/>
    <lineage>
        <taxon>Bacteria</taxon>
        <taxon>Bacillati</taxon>
        <taxon>Actinomycetota</taxon>
        <taxon>Actinomycetes</taxon>
        <taxon>Mycobacteriales</taxon>
        <taxon>Nocardiaceae</taxon>
        <taxon>Nocardia</taxon>
    </lineage>
</organism>
<name>A0A917VXN4_9NOCA</name>
<comment type="caution">
    <text evidence="1">The sequence shown here is derived from an EMBL/GenBank/DDBJ whole genome shotgun (WGS) entry which is preliminary data.</text>
</comment>
<proteinExistence type="predicted"/>